<comment type="caution">
    <text evidence="3">The sequence shown here is derived from an EMBL/GenBank/DDBJ whole genome shotgun (WGS) entry which is preliminary data.</text>
</comment>
<dbReference type="OrthoDB" id="674604at2759"/>
<evidence type="ECO:0000313" key="4">
    <source>
        <dbReference type="Proteomes" id="UP000799777"/>
    </source>
</evidence>
<reference evidence="3" key="1">
    <citation type="journal article" date="2020" name="Stud. Mycol.">
        <title>101 Dothideomycetes genomes: a test case for predicting lifestyles and emergence of pathogens.</title>
        <authorList>
            <person name="Haridas S."/>
            <person name="Albert R."/>
            <person name="Binder M."/>
            <person name="Bloem J."/>
            <person name="Labutti K."/>
            <person name="Salamov A."/>
            <person name="Andreopoulos B."/>
            <person name="Baker S."/>
            <person name="Barry K."/>
            <person name="Bills G."/>
            <person name="Bluhm B."/>
            <person name="Cannon C."/>
            <person name="Castanera R."/>
            <person name="Culley D."/>
            <person name="Daum C."/>
            <person name="Ezra D."/>
            <person name="Gonzalez J."/>
            <person name="Henrissat B."/>
            <person name="Kuo A."/>
            <person name="Liang C."/>
            <person name="Lipzen A."/>
            <person name="Lutzoni F."/>
            <person name="Magnuson J."/>
            <person name="Mondo S."/>
            <person name="Nolan M."/>
            <person name="Ohm R."/>
            <person name="Pangilinan J."/>
            <person name="Park H.-J."/>
            <person name="Ramirez L."/>
            <person name="Alfaro M."/>
            <person name="Sun H."/>
            <person name="Tritt A."/>
            <person name="Yoshinaga Y."/>
            <person name="Zwiers L.-H."/>
            <person name="Turgeon B."/>
            <person name="Goodwin S."/>
            <person name="Spatafora J."/>
            <person name="Crous P."/>
            <person name="Grigoriev I."/>
        </authorList>
    </citation>
    <scope>NUCLEOTIDE SEQUENCE</scope>
    <source>
        <strain evidence="3">CBS 110217</strain>
    </source>
</reference>
<protein>
    <recommendedName>
        <fullName evidence="2">NACHT-NTPase and P-loop NTPases N-terminal domain-containing protein</fullName>
    </recommendedName>
</protein>
<gene>
    <name evidence="3" type="ORF">EK21DRAFT_106544</name>
</gene>
<feature type="compositionally biased region" description="Polar residues" evidence="1">
    <location>
        <begin position="197"/>
        <end position="209"/>
    </location>
</feature>
<evidence type="ECO:0000259" key="2">
    <source>
        <dbReference type="Pfam" id="PF17107"/>
    </source>
</evidence>
<name>A0A9P4HM03_9PLEO</name>
<evidence type="ECO:0000256" key="1">
    <source>
        <dbReference type="SAM" id="MobiDB-lite"/>
    </source>
</evidence>
<feature type="region of interest" description="Disordered" evidence="1">
    <location>
        <begin position="197"/>
        <end position="218"/>
    </location>
</feature>
<proteinExistence type="predicted"/>
<accession>A0A9P4HM03</accession>
<keyword evidence="4" id="KW-1185">Reference proteome</keyword>
<dbReference type="AlphaFoldDB" id="A0A9P4HM03"/>
<feature type="domain" description="NACHT-NTPase and P-loop NTPases N-terminal" evidence="2">
    <location>
        <begin position="8"/>
        <end position="127"/>
    </location>
</feature>
<dbReference type="Pfam" id="PF17107">
    <property type="entry name" value="SesA"/>
    <property type="match status" value="1"/>
</dbReference>
<dbReference type="InterPro" id="IPR031352">
    <property type="entry name" value="SesA"/>
</dbReference>
<evidence type="ECO:0000313" key="3">
    <source>
        <dbReference type="EMBL" id="KAF2035692.1"/>
    </source>
</evidence>
<dbReference type="Proteomes" id="UP000799777">
    <property type="component" value="Unassembled WGS sequence"/>
</dbReference>
<dbReference type="EMBL" id="ML978156">
    <property type="protein sequence ID" value="KAF2035692.1"/>
    <property type="molecule type" value="Genomic_DNA"/>
</dbReference>
<organism evidence="3 4">
    <name type="scientific">Setomelanomma holmii</name>
    <dbReference type="NCBI Taxonomy" id="210430"/>
    <lineage>
        <taxon>Eukaryota</taxon>
        <taxon>Fungi</taxon>
        <taxon>Dikarya</taxon>
        <taxon>Ascomycota</taxon>
        <taxon>Pezizomycotina</taxon>
        <taxon>Dothideomycetes</taxon>
        <taxon>Pleosporomycetidae</taxon>
        <taxon>Pleosporales</taxon>
        <taxon>Pleosporineae</taxon>
        <taxon>Phaeosphaeriaceae</taxon>
        <taxon>Setomelanomma</taxon>
    </lineage>
</organism>
<sequence>MAEIIGIVSASITMVEGTIKLIDVVRSKNDAPKSFERIATYLPVLLINIRIIEKRQHSITEQDRSRIKPLIDSFHAYASRLQDLVSCCHQDGPLPTLQRYLKHIRSMVHQETAAGVFSHMNTCVQNLFQISSLQASDEQRTQLERISEEVLDREKATLAGECTGTSSYYNHGNAGHNIQQGDQMLILNGNISPSGGSAQTAYNQTNYSSSDKKGTSGI</sequence>